<proteinExistence type="inferred from homology"/>
<keyword evidence="14" id="KW-1185">Reference proteome</keyword>
<evidence type="ECO:0000256" key="1">
    <source>
        <dbReference type="ARBA" id="ARBA00005594"/>
    </source>
</evidence>
<dbReference type="PANTHER" id="PTHR11956">
    <property type="entry name" value="ARGINYL-TRNA SYNTHETASE"/>
    <property type="match status" value="1"/>
</dbReference>
<protein>
    <recommendedName>
        <fullName evidence="8">Arginine--tRNA ligase</fullName>
        <ecNumber evidence="8">6.1.1.19</ecNumber>
    </recommendedName>
    <alternativeName>
        <fullName evidence="8">Arginyl-tRNA synthetase</fullName>
        <shortName evidence="8">ArgRS</shortName>
    </alternativeName>
</protein>
<dbReference type="Pfam" id="PF05746">
    <property type="entry name" value="DALR_1"/>
    <property type="match status" value="1"/>
</dbReference>
<dbReference type="Pfam" id="PF00750">
    <property type="entry name" value="tRNA-synt_1d"/>
    <property type="match status" value="2"/>
</dbReference>
<dbReference type="GO" id="GO:0005737">
    <property type="term" value="C:cytoplasm"/>
    <property type="evidence" value="ECO:0007669"/>
    <property type="project" value="UniProtKB-SubCell"/>
</dbReference>
<evidence type="ECO:0000256" key="2">
    <source>
        <dbReference type="ARBA" id="ARBA00022598"/>
    </source>
</evidence>
<keyword evidence="2 8" id="KW-0436">Ligase</keyword>
<dbReference type="PANTHER" id="PTHR11956:SF5">
    <property type="entry name" value="ARGININE--TRNA LIGASE, CYTOPLASMIC"/>
    <property type="match status" value="1"/>
</dbReference>
<evidence type="ECO:0000256" key="4">
    <source>
        <dbReference type="ARBA" id="ARBA00022840"/>
    </source>
</evidence>
<keyword evidence="3 8" id="KW-0547">Nucleotide-binding</keyword>
<comment type="subcellular location">
    <subcellularLocation>
        <location evidence="8">Cytoplasm</location>
    </subcellularLocation>
</comment>
<comment type="similarity">
    <text evidence="1 8 9">Belongs to the class-I aminoacyl-tRNA synthetase family.</text>
</comment>
<dbReference type="Proteomes" id="UP000019678">
    <property type="component" value="Unassembled WGS sequence"/>
</dbReference>
<evidence type="ECO:0000256" key="7">
    <source>
        <dbReference type="ARBA" id="ARBA00049339"/>
    </source>
</evidence>
<dbReference type="InterPro" id="IPR005148">
    <property type="entry name" value="Arg-tRNA-synth_N"/>
</dbReference>
<evidence type="ECO:0000313" key="14">
    <source>
        <dbReference type="Proteomes" id="UP000019678"/>
    </source>
</evidence>
<comment type="catalytic activity">
    <reaction evidence="7 8">
        <text>tRNA(Arg) + L-arginine + ATP = L-arginyl-tRNA(Arg) + AMP + diphosphate</text>
        <dbReference type="Rhea" id="RHEA:20301"/>
        <dbReference type="Rhea" id="RHEA-COMP:9658"/>
        <dbReference type="Rhea" id="RHEA-COMP:9673"/>
        <dbReference type="ChEBI" id="CHEBI:30616"/>
        <dbReference type="ChEBI" id="CHEBI:32682"/>
        <dbReference type="ChEBI" id="CHEBI:33019"/>
        <dbReference type="ChEBI" id="CHEBI:78442"/>
        <dbReference type="ChEBI" id="CHEBI:78513"/>
        <dbReference type="ChEBI" id="CHEBI:456215"/>
        <dbReference type="EC" id="6.1.1.19"/>
    </reaction>
</comment>
<feature type="region of interest" description="Disordered" evidence="10">
    <location>
        <begin position="584"/>
        <end position="633"/>
    </location>
</feature>
<dbReference type="EC" id="6.1.1.19" evidence="8"/>
<feature type="domain" description="DALR anticodon binding" evidence="11">
    <location>
        <begin position="445"/>
        <end position="584"/>
    </location>
</feature>
<dbReference type="Gene3D" id="1.10.730.10">
    <property type="entry name" value="Isoleucyl-tRNA Synthetase, Domain 1"/>
    <property type="match status" value="1"/>
</dbReference>
<dbReference type="SUPFAM" id="SSF55190">
    <property type="entry name" value="Arginyl-tRNA synthetase (ArgRS), N-terminal 'additional' domain"/>
    <property type="match status" value="1"/>
</dbReference>
<feature type="compositionally biased region" description="Low complexity" evidence="10">
    <location>
        <begin position="595"/>
        <end position="610"/>
    </location>
</feature>
<dbReference type="GO" id="GO:0005524">
    <property type="term" value="F:ATP binding"/>
    <property type="evidence" value="ECO:0007669"/>
    <property type="project" value="UniProtKB-UniRule"/>
</dbReference>
<dbReference type="InterPro" id="IPR009080">
    <property type="entry name" value="tRNAsynth_Ia_anticodon-bd"/>
</dbReference>
<dbReference type="Gene3D" id="3.40.50.620">
    <property type="entry name" value="HUPs"/>
    <property type="match status" value="1"/>
</dbReference>
<accession>A0A017TEW9</accession>
<dbReference type="InterPro" id="IPR036695">
    <property type="entry name" value="Arg-tRNA-synth_N_sf"/>
</dbReference>
<dbReference type="RefSeq" id="WP_052374181.1">
    <property type="nucleotide sequence ID" value="NZ_ASRX01000006.1"/>
</dbReference>
<dbReference type="SUPFAM" id="SSF52374">
    <property type="entry name" value="Nucleotidylyl transferase"/>
    <property type="match status" value="1"/>
</dbReference>
<dbReference type="CDD" id="cd00671">
    <property type="entry name" value="ArgRS_core"/>
    <property type="match status" value="1"/>
</dbReference>
<evidence type="ECO:0000259" key="12">
    <source>
        <dbReference type="SMART" id="SM01016"/>
    </source>
</evidence>
<name>A0A017TEW9_9BACT</name>
<evidence type="ECO:0000256" key="10">
    <source>
        <dbReference type="SAM" id="MobiDB-lite"/>
    </source>
</evidence>
<dbReference type="STRING" id="1192034.CAP_6865"/>
<gene>
    <name evidence="8" type="primary">argS</name>
    <name evidence="13" type="ORF">CAP_6865</name>
</gene>
<keyword evidence="5 8" id="KW-0648">Protein biosynthesis</keyword>
<dbReference type="GO" id="GO:0006420">
    <property type="term" value="P:arginyl-tRNA aminoacylation"/>
    <property type="evidence" value="ECO:0007669"/>
    <property type="project" value="UniProtKB-UniRule"/>
</dbReference>
<evidence type="ECO:0000313" key="13">
    <source>
        <dbReference type="EMBL" id="EYF07843.1"/>
    </source>
</evidence>
<evidence type="ECO:0000259" key="11">
    <source>
        <dbReference type="SMART" id="SM00836"/>
    </source>
</evidence>
<evidence type="ECO:0000256" key="8">
    <source>
        <dbReference type="HAMAP-Rule" id="MF_00123"/>
    </source>
</evidence>
<evidence type="ECO:0000256" key="3">
    <source>
        <dbReference type="ARBA" id="ARBA00022741"/>
    </source>
</evidence>
<dbReference type="InterPro" id="IPR035684">
    <property type="entry name" value="ArgRS_core"/>
</dbReference>
<dbReference type="SUPFAM" id="SSF47323">
    <property type="entry name" value="Anticodon-binding domain of a subclass of class I aminoacyl-tRNA synthetases"/>
    <property type="match status" value="1"/>
</dbReference>
<dbReference type="OrthoDB" id="9803211at2"/>
<organism evidence="13 14">
    <name type="scientific">Chondromyces apiculatus DSM 436</name>
    <dbReference type="NCBI Taxonomy" id="1192034"/>
    <lineage>
        <taxon>Bacteria</taxon>
        <taxon>Pseudomonadati</taxon>
        <taxon>Myxococcota</taxon>
        <taxon>Polyangia</taxon>
        <taxon>Polyangiales</taxon>
        <taxon>Polyangiaceae</taxon>
        <taxon>Chondromyces</taxon>
    </lineage>
</organism>
<dbReference type="Pfam" id="PF03485">
    <property type="entry name" value="Arg_tRNA_synt_N"/>
    <property type="match status" value="1"/>
</dbReference>
<dbReference type="Gene3D" id="3.30.1360.70">
    <property type="entry name" value="Arginyl tRNA synthetase N-terminal domain"/>
    <property type="match status" value="1"/>
</dbReference>
<evidence type="ECO:0000256" key="6">
    <source>
        <dbReference type="ARBA" id="ARBA00023146"/>
    </source>
</evidence>
<dbReference type="AlphaFoldDB" id="A0A017TEW9"/>
<comment type="caution">
    <text evidence="13">The sequence shown here is derived from an EMBL/GenBank/DDBJ whole genome shotgun (WGS) entry which is preliminary data.</text>
</comment>
<comment type="caution">
    <text evidence="8">Lacks conserved residue(s) required for the propagation of feature annotation.</text>
</comment>
<keyword evidence="6 8" id="KW-0030">Aminoacyl-tRNA synthetase</keyword>
<dbReference type="HAMAP" id="MF_00123">
    <property type="entry name" value="Arg_tRNA_synth"/>
    <property type="match status" value="1"/>
</dbReference>
<dbReference type="InterPro" id="IPR014729">
    <property type="entry name" value="Rossmann-like_a/b/a_fold"/>
</dbReference>
<dbReference type="SMART" id="SM01016">
    <property type="entry name" value="Arg_tRNA_synt_N"/>
    <property type="match status" value="1"/>
</dbReference>
<dbReference type="SMART" id="SM00836">
    <property type="entry name" value="DALR_1"/>
    <property type="match status" value="1"/>
</dbReference>
<dbReference type="EMBL" id="ASRX01000006">
    <property type="protein sequence ID" value="EYF07843.1"/>
    <property type="molecule type" value="Genomic_DNA"/>
</dbReference>
<evidence type="ECO:0000256" key="9">
    <source>
        <dbReference type="RuleBase" id="RU363038"/>
    </source>
</evidence>
<feature type="domain" description="Arginyl tRNA synthetase N-terminal" evidence="12">
    <location>
        <begin position="5"/>
        <end position="94"/>
    </location>
</feature>
<comment type="subunit">
    <text evidence="8">Monomer.</text>
</comment>
<dbReference type="NCBIfam" id="TIGR00456">
    <property type="entry name" value="argS"/>
    <property type="match status" value="1"/>
</dbReference>
<keyword evidence="8" id="KW-0963">Cytoplasm</keyword>
<dbReference type="PRINTS" id="PR01038">
    <property type="entry name" value="TRNASYNTHARG"/>
</dbReference>
<keyword evidence="4 8" id="KW-0067">ATP-binding</keyword>
<dbReference type="InterPro" id="IPR001278">
    <property type="entry name" value="Arg-tRNA-ligase"/>
</dbReference>
<sequence>MGIEEQVRSLVSTALAELATAGELPAAVTTAAFSVERPKRAEHGDLATNAPLAIQKLAGRPPRDLAELLADRLRQLPAIRAVDIAGPGFLNFRLDPSLFHRVLGEILDAGPGYGRAPAATGERVLLEFVSANPTGPLLISHGRGAILGDAVGALLEATGHRVTREYYINDFGNQIRLLGASVRAALAGSAPPEGGYAADYVRELGTWIRDNDPAALTDPDPATLSRVAVARMLDGIPGSRTLPGIRRTLAELRIRHDVWFSEESLHRWGRVRAALGQLAQGGHLEERDGALFFKSEAAGDDKDRVVRKQDGATTYFASDIAYHADKLARGYDRLLVVLGADHHGYTARVRGALRALGLPSERFEVLLYQLVNLLRDGKPYKLGKRLGNLITIEEVVEEIDQAAGRPGAGADALRYFYLSRRSDNTIDLDLEVAKKASLDNPVFYLQYGYVRVCSVLRRASARMDLTPPRWTDALAAKLTHPDELAIVARLGRFPAVLAEAAALREPHRILFYLQELSQAFQSYWTRLRGEGDAILPTWTVTAEAGWEARWDRDKTLARLAWVEAIRTVYAAGLRLAGITALERMDRRDPAEQGRGALPPDTPDTPAGTDPAARDDGHNDETDDEDLTETTRNQ</sequence>
<dbReference type="InterPro" id="IPR008909">
    <property type="entry name" value="DALR_anticod-bd"/>
</dbReference>
<reference evidence="13 14" key="1">
    <citation type="submission" date="2013-05" db="EMBL/GenBank/DDBJ databases">
        <title>Genome assembly of Chondromyces apiculatus DSM 436.</title>
        <authorList>
            <person name="Sharma G."/>
            <person name="Khatri I."/>
            <person name="Kaur C."/>
            <person name="Mayilraj S."/>
            <person name="Subramanian S."/>
        </authorList>
    </citation>
    <scope>NUCLEOTIDE SEQUENCE [LARGE SCALE GENOMIC DNA]</scope>
    <source>
        <strain evidence="13 14">DSM 436</strain>
    </source>
</reference>
<dbReference type="eggNOG" id="COG0018">
    <property type="taxonomic scope" value="Bacteria"/>
</dbReference>
<evidence type="ECO:0000256" key="5">
    <source>
        <dbReference type="ARBA" id="ARBA00022917"/>
    </source>
</evidence>
<dbReference type="GO" id="GO:0004814">
    <property type="term" value="F:arginine-tRNA ligase activity"/>
    <property type="evidence" value="ECO:0007669"/>
    <property type="project" value="UniProtKB-UniRule"/>
</dbReference>